<dbReference type="EMBL" id="CAJVQA010034012">
    <property type="protein sequence ID" value="CAG8805193.1"/>
    <property type="molecule type" value="Genomic_DNA"/>
</dbReference>
<dbReference type="OrthoDB" id="2425836at2759"/>
<reference evidence="1" key="1">
    <citation type="submission" date="2021-06" db="EMBL/GenBank/DDBJ databases">
        <authorList>
            <person name="Kallberg Y."/>
            <person name="Tangrot J."/>
            <person name="Rosling A."/>
        </authorList>
    </citation>
    <scope>NUCLEOTIDE SEQUENCE</scope>
    <source>
        <strain evidence="1">FL966</strain>
    </source>
</reference>
<dbReference type="AlphaFoldDB" id="A0A9N9K019"/>
<evidence type="ECO:0000313" key="2">
    <source>
        <dbReference type="Proteomes" id="UP000789759"/>
    </source>
</evidence>
<dbReference type="Proteomes" id="UP000789759">
    <property type="component" value="Unassembled WGS sequence"/>
</dbReference>
<organism evidence="1 2">
    <name type="scientific">Cetraspora pellucida</name>
    <dbReference type="NCBI Taxonomy" id="1433469"/>
    <lineage>
        <taxon>Eukaryota</taxon>
        <taxon>Fungi</taxon>
        <taxon>Fungi incertae sedis</taxon>
        <taxon>Mucoromycota</taxon>
        <taxon>Glomeromycotina</taxon>
        <taxon>Glomeromycetes</taxon>
        <taxon>Diversisporales</taxon>
        <taxon>Gigasporaceae</taxon>
        <taxon>Cetraspora</taxon>
    </lineage>
</organism>
<proteinExistence type="predicted"/>
<evidence type="ECO:0000313" key="1">
    <source>
        <dbReference type="EMBL" id="CAG8805193.1"/>
    </source>
</evidence>
<feature type="non-terminal residue" evidence="1">
    <location>
        <position position="242"/>
    </location>
</feature>
<keyword evidence="2" id="KW-1185">Reference proteome</keyword>
<gene>
    <name evidence="1" type="ORF">CPELLU_LOCUS18075</name>
</gene>
<name>A0A9N9K019_9GLOM</name>
<protein>
    <submittedName>
        <fullName evidence="1">2360_t:CDS:1</fullName>
    </submittedName>
</protein>
<sequence>HLALYCKGSVPDDIKRKWLIEVAKRGEKVNNKDKEIYNRKKVKRSDQLITSHFQSINKLSSQQFTDITKALLKAFVYCEILFAIIDNLYFQDFLNLLQSSYTPPHKDALLGSILDREIAQIVVNYTATLADCFIEIVQIAIALKKIPISNNFYALAIAVFNARYELFDISLYLLTYFLYPNYRNNSLKRKFYDICELAVSYYKDMHHSEKECCELVSQLINYKAKVMPWDIEFSFNLMPATW</sequence>
<accession>A0A9N9K019</accession>
<comment type="caution">
    <text evidence="1">The sequence shown here is derived from an EMBL/GenBank/DDBJ whole genome shotgun (WGS) entry which is preliminary data.</text>
</comment>